<evidence type="ECO:0000313" key="24">
    <source>
        <dbReference type="Proteomes" id="UP000526233"/>
    </source>
</evidence>
<dbReference type="OrthoDB" id="9815712at2"/>
<dbReference type="InterPro" id="IPR050319">
    <property type="entry name" value="ABC_transp_ATP-bind"/>
</dbReference>
<evidence type="ECO:0000256" key="7">
    <source>
        <dbReference type="ARBA" id="ARBA00022741"/>
    </source>
</evidence>
<dbReference type="Pfam" id="PF08352">
    <property type="entry name" value="oligo_HPY"/>
    <property type="match status" value="1"/>
</dbReference>
<dbReference type="InterPro" id="IPR013563">
    <property type="entry name" value="Oligopep_ABC_C"/>
</dbReference>
<dbReference type="SUPFAM" id="SSF52540">
    <property type="entry name" value="P-loop containing nucleoside triphosphate hydrolases"/>
    <property type="match status" value="1"/>
</dbReference>
<dbReference type="InterPro" id="IPR003593">
    <property type="entry name" value="AAA+_ATPase"/>
</dbReference>
<comment type="function">
    <text evidence="15">Part of the ABC transporter complex GsiABCD involved in glutathione import. Responsible for energy coupling to the transport system.</text>
</comment>
<comment type="caution">
    <text evidence="22">The sequence shown here is derived from an EMBL/GenBank/DDBJ whole genome shotgun (WGS) entry which is preliminary data.</text>
</comment>
<keyword evidence="4" id="KW-1003">Cell membrane</keyword>
<evidence type="ECO:0000256" key="10">
    <source>
        <dbReference type="ARBA" id="ARBA00022856"/>
    </source>
</evidence>
<evidence type="ECO:0000256" key="1">
    <source>
        <dbReference type="ARBA" id="ARBA00004417"/>
    </source>
</evidence>
<evidence type="ECO:0000259" key="20">
    <source>
        <dbReference type="PROSITE" id="PS50893"/>
    </source>
</evidence>
<dbReference type="GO" id="GO:0055085">
    <property type="term" value="P:transmembrane transport"/>
    <property type="evidence" value="ECO:0007669"/>
    <property type="project" value="UniProtKB-ARBA"/>
</dbReference>
<evidence type="ECO:0000256" key="8">
    <source>
        <dbReference type="ARBA" id="ARBA00022801"/>
    </source>
</evidence>
<evidence type="ECO:0000256" key="5">
    <source>
        <dbReference type="ARBA" id="ARBA00022519"/>
    </source>
</evidence>
<evidence type="ECO:0000256" key="11">
    <source>
        <dbReference type="ARBA" id="ARBA00022927"/>
    </source>
</evidence>
<comment type="similarity">
    <text evidence="16">Belongs to the ABC transporter superfamily. Glutathione importer (TC 3.A.1.5.11) family.</text>
</comment>
<evidence type="ECO:0000256" key="12">
    <source>
        <dbReference type="ARBA" id="ARBA00022967"/>
    </source>
</evidence>
<dbReference type="InterPro" id="IPR003439">
    <property type="entry name" value="ABC_transporter-like_ATP-bd"/>
</dbReference>
<keyword evidence="6" id="KW-0677">Repeat</keyword>
<dbReference type="Pfam" id="PF00005">
    <property type="entry name" value="ABC_tran"/>
    <property type="match status" value="1"/>
</dbReference>
<evidence type="ECO:0000256" key="18">
    <source>
        <dbReference type="ARBA" id="ARBA00041187"/>
    </source>
</evidence>
<dbReference type="InterPro" id="IPR027417">
    <property type="entry name" value="P-loop_NTPase"/>
</dbReference>
<dbReference type="PANTHER" id="PTHR43776:SF15">
    <property type="entry name" value="GLUTATHIONE IMPORT ATP-BINDING PROTEIN GSIA"/>
    <property type="match status" value="1"/>
</dbReference>
<keyword evidence="11" id="KW-0653">Protein transport</keyword>
<evidence type="ECO:0000256" key="14">
    <source>
        <dbReference type="ARBA" id="ARBA00025070"/>
    </source>
</evidence>
<keyword evidence="3" id="KW-0813">Transport</keyword>
<evidence type="ECO:0000256" key="13">
    <source>
        <dbReference type="ARBA" id="ARBA00023136"/>
    </source>
</evidence>
<dbReference type="RefSeq" id="WP_007880862.1">
    <property type="nucleotide sequence ID" value="NZ_CP015776.1"/>
</dbReference>
<reference evidence="21 24" key="2">
    <citation type="submission" date="2018-11" db="EMBL/GenBank/DDBJ databases">
        <title>Genome sequencing and analysis.</title>
        <authorList>
            <person name="Huang Y.-T."/>
        </authorList>
    </citation>
    <scope>NUCLEOTIDE SEQUENCE [LARGE SCALE GENOMIC DNA]</scope>
    <source>
        <strain evidence="21 24">SHIN</strain>
    </source>
</reference>
<dbReference type="FunFam" id="3.40.50.300:FF:000016">
    <property type="entry name" value="Oligopeptide ABC transporter ATP-binding component"/>
    <property type="match status" value="1"/>
</dbReference>
<dbReference type="EMBL" id="NNRM01000044">
    <property type="protein sequence ID" value="OYR22523.1"/>
    <property type="molecule type" value="Genomic_DNA"/>
</dbReference>
<keyword evidence="5" id="KW-0997">Cell inner membrane</keyword>
<evidence type="ECO:0000256" key="15">
    <source>
        <dbReference type="ARBA" id="ARBA00037530"/>
    </source>
</evidence>
<keyword evidence="13" id="KW-0472">Membrane</keyword>
<dbReference type="GO" id="GO:0015833">
    <property type="term" value="P:peptide transport"/>
    <property type="evidence" value="ECO:0007669"/>
    <property type="project" value="UniProtKB-KW"/>
</dbReference>
<comment type="subcellular location">
    <subcellularLocation>
        <location evidence="1">Cell inner membrane</location>
        <topology evidence="1">Peripheral membrane protein</topology>
    </subcellularLocation>
</comment>
<dbReference type="GO" id="GO:0016887">
    <property type="term" value="F:ATP hydrolysis activity"/>
    <property type="evidence" value="ECO:0007669"/>
    <property type="project" value="InterPro"/>
</dbReference>
<evidence type="ECO:0000256" key="4">
    <source>
        <dbReference type="ARBA" id="ARBA00022475"/>
    </source>
</evidence>
<dbReference type="SMART" id="SM00382">
    <property type="entry name" value="AAA"/>
    <property type="match status" value="1"/>
</dbReference>
<dbReference type="InterPro" id="IPR017871">
    <property type="entry name" value="ABC_transporter-like_CS"/>
</dbReference>
<protein>
    <recommendedName>
        <fullName evidence="18">Glutathione import ATP-binding protein GsiA</fullName>
        <ecNumber evidence="17">7.4.2.10</ecNumber>
    </recommendedName>
</protein>
<keyword evidence="10" id="KW-0571">Peptide transport</keyword>
<dbReference type="Gene3D" id="3.40.50.300">
    <property type="entry name" value="P-loop containing nucleotide triphosphate hydrolases"/>
    <property type="match status" value="1"/>
</dbReference>
<comment type="function">
    <text evidence="14">Probably part of an ABC transporter complex that could be involved in peptide import. Probably responsible for energy coupling to the transport system.</text>
</comment>
<accession>A0A256G5Z2</accession>
<comment type="subunit">
    <text evidence="2">The complex is composed of two ATP-binding proteins (GsiA), two transmembrane proteins (GsiC and GsiD) and a solute-binding protein (GsiB).</text>
</comment>
<keyword evidence="12" id="KW-1278">Translocase</keyword>
<dbReference type="GO" id="GO:0005524">
    <property type="term" value="F:ATP binding"/>
    <property type="evidence" value="ECO:0007669"/>
    <property type="project" value="UniProtKB-KW"/>
</dbReference>
<evidence type="ECO:0000256" key="17">
    <source>
        <dbReference type="ARBA" id="ARBA00039050"/>
    </source>
</evidence>
<dbReference type="CDD" id="cd03257">
    <property type="entry name" value="ABC_NikE_OppD_transporters"/>
    <property type="match status" value="1"/>
</dbReference>
<dbReference type="Proteomes" id="UP000526233">
    <property type="component" value="Unassembled WGS sequence"/>
</dbReference>
<comment type="catalytic activity">
    <reaction evidence="19">
        <text>glutathione(out) + ATP + H2O = glutathione(in) + ADP + phosphate + H(+)</text>
        <dbReference type="Rhea" id="RHEA:29791"/>
        <dbReference type="ChEBI" id="CHEBI:15377"/>
        <dbReference type="ChEBI" id="CHEBI:15378"/>
        <dbReference type="ChEBI" id="CHEBI:30616"/>
        <dbReference type="ChEBI" id="CHEBI:43474"/>
        <dbReference type="ChEBI" id="CHEBI:57925"/>
        <dbReference type="ChEBI" id="CHEBI:456216"/>
        <dbReference type="EC" id="7.4.2.10"/>
    </reaction>
</comment>
<sequence>MNTIQHLAQAKKPLIEVRELVTRFDLKGGLLGRTTGRVHAVENVSFDIFPGETLALVGESGCGKSTVARSIMQLDRPQSGSIRYQGTELVGASNRDLRRFRREAQMVFQDPFSSLNPRMTIAQALIDPMRVHRLGGSAALRARAADLLAKVNLPSEYLERYPHAFSGGQRQRICIARALALDPRLMIADEAVASLDVTIQAQVINLLMDLQQDMGIAILFISHDMAVVERIAHRVAVMYLGEIVEIGDRRSVFGNPQHPYTRKLLSTVPVADPARRSIAREPLSDEIPSAVRSPDFVPVALPIIKVSPTHYVRATQPV</sequence>
<keyword evidence="23" id="KW-1185">Reference proteome</keyword>
<keyword evidence="7" id="KW-0547">Nucleotide-binding</keyword>
<dbReference type="EMBL" id="PKQI01000004">
    <property type="protein sequence ID" value="NNV23131.1"/>
    <property type="molecule type" value="Genomic_DNA"/>
</dbReference>
<dbReference type="GO" id="GO:0015031">
    <property type="term" value="P:protein transport"/>
    <property type="evidence" value="ECO:0007669"/>
    <property type="project" value="UniProtKB-KW"/>
</dbReference>
<name>A0A256G5Z2_9HYPH</name>
<evidence type="ECO:0000256" key="3">
    <source>
        <dbReference type="ARBA" id="ARBA00022448"/>
    </source>
</evidence>
<evidence type="ECO:0000256" key="6">
    <source>
        <dbReference type="ARBA" id="ARBA00022737"/>
    </source>
</evidence>
<gene>
    <name evidence="22" type="ORF">CEV34_4355</name>
    <name evidence="21" type="ORF">EHE22_22270</name>
</gene>
<proteinExistence type="inferred from homology"/>
<evidence type="ECO:0000256" key="2">
    <source>
        <dbReference type="ARBA" id="ARBA00011469"/>
    </source>
</evidence>
<evidence type="ECO:0000313" key="21">
    <source>
        <dbReference type="EMBL" id="NNV23131.1"/>
    </source>
</evidence>
<dbReference type="PROSITE" id="PS50893">
    <property type="entry name" value="ABC_TRANSPORTER_2"/>
    <property type="match status" value="1"/>
</dbReference>
<dbReference type="PROSITE" id="PS00211">
    <property type="entry name" value="ABC_TRANSPORTER_1"/>
    <property type="match status" value="1"/>
</dbReference>
<keyword evidence="8" id="KW-0378">Hydrolase</keyword>
<keyword evidence="9 21" id="KW-0067">ATP-binding</keyword>
<feature type="domain" description="ABC transporter" evidence="20">
    <location>
        <begin position="15"/>
        <end position="265"/>
    </location>
</feature>
<organism evidence="22 23">
    <name type="scientific">Brucella pseudogrignonensis</name>
    <dbReference type="NCBI Taxonomy" id="419475"/>
    <lineage>
        <taxon>Bacteria</taxon>
        <taxon>Pseudomonadati</taxon>
        <taxon>Pseudomonadota</taxon>
        <taxon>Alphaproteobacteria</taxon>
        <taxon>Hyphomicrobiales</taxon>
        <taxon>Brucellaceae</taxon>
        <taxon>Brucella/Ochrobactrum group</taxon>
        <taxon>Brucella</taxon>
    </lineage>
</organism>
<dbReference type="AlphaFoldDB" id="A0A256G5Z2"/>
<dbReference type="EC" id="7.4.2.10" evidence="17"/>
<dbReference type="PANTHER" id="PTHR43776">
    <property type="entry name" value="TRANSPORT ATP-BINDING PROTEIN"/>
    <property type="match status" value="1"/>
</dbReference>
<evidence type="ECO:0000256" key="9">
    <source>
        <dbReference type="ARBA" id="ARBA00022840"/>
    </source>
</evidence>
<evidence type="ECO:0000313" key="22">
    <source>
        <dbReference type="EMBL" id="OYR22523.1"/>
    </source>
</evidence>
<evidence type="ECO:0000256" key="16">
    <source>
        <dbReference type="ARBA" id="ARBA00038416"/>
    </source>
</evidence>
<evidence type="ECO:0000256" key="19">
    <source>
        <dbReference type="ARBA" id="ARBA00047640"/>
    </source>
</evidence>
<dbReference type="GO" id="GO:0005886">
    <property type="term" value="C:plasma membrane"/>
    <property type="evidence" value="ECO:0007669"/>
    <property type="project" value="UniProtKB-SubCell"/>
</dbReference>
<reference evidence="22 23" key="1">
    <citation type="submission" date="2017-07" db="EMBL/GenBank/DDBJ databases">
        <title>Phylogenetic study on the rhizospheric bacterium Ochrobactrum sp. A44.</title>
        <authorList>
            <person name="Krzyzanowska D.M."/>
            <person name="Ossowicki A."/>
            <person name="Rajewska M."/>
            <person name="Maciag T."/>
            <person name="Kaczynski Z."/>
            <person name="Czerwicka M."/>
            <person name="Jafra S."/>
        </authorList>
    </citation>
    <scope>NUCLEOTIDE SEQUENCE [LARGE SCALE GENOMIC DNA]</scope>
    <source>
        <strain evidence="22 23">CCUG 30717</strain>
    </source>
</reference>
<dbReference type="Proteomes" id="UP000216188">
    <property type="component" value="Unassembled WGS sequence"/>
</dbReference>
<evidence type="ECO:0000313" key="23">
    <source>
        <dbReference type="Proteomes" id="UP000216188"/>
    </source>
</evidence>